<proteinExistence type="predicted"/>
<name>A0A8R2D4M9_ACYPI</name>
<evidence type="ECO:0000259" key="1">
    <source>
        <dbReference type="Pfam" id="PF21787"/>
    </source>
</evidence>
<feature type="domain" description="Transposable element P transposase-like RNase H" evidence="1">
    <location>
        <begin position="10"/>
        <end position="51"/>
    </location>
</feature>
<reference evidence="4" key="1">
    <citation type="submission" date="2010-06" db="EMBL/GenBank/DDBJ databases">
        <authorList>
            <person name="Jiang H."/>
            <person name="Abraham K."/>
            <person name="Ali S."/>
            <person name="Alsbrooks S.L."/>
            <person name="Anim B.N."/>
            <person name="Anosike U.S."/>
            <person name="Attaway T."/>
            <person name="Bandaranaike D.P."/>
            <person name="Battles P.K."/>
            <person name="Bell S.N."/>
            <person name="Bell A.V."/>
            <person name="Beltran B."/>
            <person name="Bickham C."/>
            <person name="Bustamante Y."/>
            <person name="Caleb T."/>
            <person name="Canada A."/>
            <person name="Cardenas V."/>
            <person name="Carter K."/>
            <person name="Chacko J."/>
            <person name="Chandrabose M.N."/>
            <person name="Chavez D."/>
            <person name="Chavez A."/>
            <person name="Chen L."/>
            <person name="Chu H.-S."/>
            <person name="Claassen K.J."/>
            <person name="Cockrell R."/>
            <person name="Collins M."/>
            <person name="Cooper J.A."/>
            <person name="Cree A."/>
            <person name="Curry S.M."/>
            <person name="Da Y."/>
            <person name="Dao M.D."/>
            <person name="Das B."/>
            <person name="Davila M.-L."/>
            <person name="Davy-Carroll L."/>
            <person name="Denson S."/>
            <person name="Dinh H."/>
            <person name="Ebong V.E."/>
            <person name="Edwards J.R."/>
            <person name="Egan A."/>
            <person name="El-Daye J."/>
            <person name="Escobedo L."/>
            <person name="Fernandez S."/>
            <person name="Fernando P.R."/>
            <person name="Flagg N."/>
            <person name="Forbes L.D."/>
            <person name="Fowler R.G."/>
            <person name="Fu Q."/>
            <person name="Gabisi R.A."/>
            <person name="Ganer J."/>
            <person name="Garbino Pronczuk A."/>
            <person name="Garcia R.M."/>
            <person name="Garner T."/>
            <person name="Garrett T.E."/>
            <person name="Gonzalez D.A."/>
            <person name="Hamid H."/>
            <person name="Hawkins E.S."/>
            <person name="Hirani K."/>
            <person name="Hogues M.E."/>
            <person name="Hollins B."/>
            <person name="Hsiao C.-H."/>
            <person name="Jabil R."/>
            <person name="James M.L."/>
            <person name="Jhangiani S.N."/>
            <person name="Johnson B."/>
            <person name="Johnson Q."/>
            <person name="Joshi V."/>
            <person name="Kalu J.B."/>
            <person name="Kam C."/>
            <person name="Kashfia A."/>
            <person name="Keebler J."/>
            <person name="Kisamo H."/>
            <person name="Kovar C.L."/>
            <person name="Lago L.A."/>
            <person name="Lai C.-Y."/>
            <person name="Laidlaw J."/>
            <person name="Lara F."/>
            <person name="Le T.-K."/>
            <person name="Lee S.L."/>
            <person name="Legall F.H."/>
            <person name="Lemon S.J."/>
            <person name="Lewis L.R."/>
            <person name="Li B."/>
            <person name="Liu Y."/>
            <person name="Liu Y.-S."/>
            <person name="Lopez J."/>
            <person name="Lozado R.J."/>
            <person name="Lu J."/>
            <person name="Madu R.C."/>
            <person name="Maheshwari M."/>
            <person name="Maheshwari R."/>
            <person name="Malloy K."/>
            <person name="Martinez E."/>
            <person name="Mathew T."/>
            <person name="Mercado I.C."/>
            <person name="Mercado C."/>
            <person name="Meyer B."/>
            <person name="Montgomery K."/>
            <person name="Morgan M.B."/>
            <person name="Munidasa M."/>
            <person name="Nazareth L.V."/>
            <person name="Nelson J."/>
            <person name="Ng B.M."/>
            <person name="Nguyen N.B."/>
            <person name="Nguyen P.Q."/>
            <person name="Nguyen T."/>
            <person name="Obregon M."/>
            <person name="Okwuonu G.O."/>
            <person name="Onwere C.G."/>
            <person name="Orozco G."/>
            <person name="Parra A."/>
            <person name="Patel S."/>
            <person name="Patil S."/>
            <person name="Perez A."/>
            <person name="Perez Y."/>
            <person name="Pham C."/>
            <person name="Primus E.L."/>
            <person name="Pu L.-L."/>
            <person name="Puazo M."/>
            <person name="Qin X."/>
            <person name="Quiroz J.B."/>
            <person name="Reese J."/>
            <person name="Richards S."/>
            <person name="Rives C.M."/>
            <person name="Robberts R."/>
            <person name="Ruiz S.J."/>
            <person name="Ruiz M.J."/>
            <person name="Santibanez J."/>
            <person name="Schneider B.W."/>
            <person name="Sisson I."/>
            <person name="Smith M."/>
            <person name="Sodergren E."/>
            <person name="Song X.-Z."/>
            <person name="Song B.B."/>
            <person name="Summersgill H."/>
            <person name="Thelus R."/>
            <person name="Thornton R.D."/>
            <person name="Trejos Z.Y."/>
            <person name="Usmani K."/>
            <person name="Vattathil S."/>
            <person name="Villasana D."/>
            <person name="Walker D.L."/>
            <person name="Wang S."/>
            <person name="Wang K."/>
            <person name="White C.S."/>
            <person name="Williams A.C."/>
            <person name="Williamson J."/>
            <person name="Wilson K."/>
            <person name="Woghiren I.O."/>
            <person name="Woodworth J.R."/>
            <person name="Worley K.C."/>
            <person name="Wright R.A."/>
            <person name="Wu W."/>
            <person name="Young L."/>
            <person name="Zhang L."/>
            <person name="Zhang J."/>
            <person name="Zhu Y."/>
            <person name="Muzny D.M."/>
            <person name="Weinstock G."/>
            <person name="Gibbs R.A."/>
        </authorList>
    </citation>
    <scope>NUCLEOTIDE SEQUENCE [LARGE SCALE GENOMIC DNA]</scope>
    <source>
        <strain evidence="4">LSR1</strain>
    </source>
</reference>
<dbReference type="RefSeq" id="XP_016660379.1">
    <property type="nucleotide sequence ID" value="XM_016804890.1"/>
</dbReference>
<dbReference type="Proteomes" id="UP000007819">
    <property type="component" value="Chromosome X"/>
</dbReference>
<sequence length="179" mass="19966">MSSDSLDMAKECLKAELTRHALNLLKETGVNIVSLTFDGCSTNVIMARLLGCSFNIKTLNTKFIVHTTNNVDVEVVVFLDLAHMVKLEEEGALLPNKLRKQHIFFHKQKMKIMLATQLLSQSVADALKCCKNVLCIEEFSNVDATIIFIKIFNAGFDILNSRSSNCIGNKKAVCEENIK</sequence>
<reference evidence="3" key="2">
    <citation type="submission" date="2022-06" db="UniProtKB">
        <authorList>
            <consortium name="EnsemblMetazoa"/>
        </authorList>
    </citation>
    <scope>IDENTIFICATION</scope>
</reference>
<protein>
    <submittedName>
        <fullName evidence="3">Uncharacterized protein</fullName>
    </submittedName>
</protein>
<dbReference type="EnsemblMetazoa" id="XM_016804890.1">
    <property type="protein sequence ID" value="XP_016660379.1"/>
    <property type="gene ID" value="LOC107883912"/>
</dbReference>
<dbReference type="GeneID" id="107883912"/>
<evidence type="ECO:0000313" key="4">
    <source>
        <dbReference type="Proteomes" id="UP000007819"/>
    </source>
</evidence>
<accession>A0A8R2D4M9</accession>
<evidence type="ECO:0000313" key="3">
    <source>
        <dbReference type="EnsemblMetazoa" id="XP_016660379.1"/>
    </source>
</evidence>
<dbReference type="InterPro" id="IPR048366">
    <property type="entry name" value="TNP-like_GBD"/>
</dbReference>
<keyword evidence="4" id="KW-1185">Reference proteome</keyword>
<dbReference type="KEGG" id="api:107883912"/>
<dbReference type="AlphaFoldDB" id="A0A8R2D4M9"/>
<dbReference type="InterPro" id="IPR048365">
    <property type="entry name" value="TNP-like_RNaseH_N"/>
</dbReference>
<dbReference type="Pfam" id="PF21788">
    <property type="entry name" value="TNP-like_GBD"/>
    <property type="match status" value="1"/>
</dbReference>
<dbReference type="Pfam" id="PF21787">
    <property type="entry name" value="TNP-like_RNaseH_N"/>
    <property type="match status" value="1"/>
</dbReference>
<evidence type="ECO:0000259" key="2">
    <source>
        <dbReference type="Pfam" id="PF21788"/>
    </source>
</evidence>
<dbReference type="OrthoDB" id="6627344at2759"/>
<organism evidence="3 4">
    <name type="scientific">Acyrthosiphon pisum</name>
    <name type="common">Pea aphid</name>
    <dbReference type="NCBI Taxonomy" id="7029"/>
    <lineage>
        <taxon>Eukaryota</taxon>
        <taxon>Metazoa</taxon>
        <taxon>Ecdysozoa</taxon>
        <taxon>Arthropoda</taxon>
        <taxon>Hexapoda</taxon>
        <taxon>Insecta</taxon>
        <taxon>Pterygota</taxon>
        <taxon>Neoptera</taxon>
        <taxon>Paraneoptera</taxon>
        <taxon>Hemiptera</taxon>
        <taxon>Sternorrhyncha</taxon>
        <taxon>Aphidomorpha</taxon>
        <taxon>Aphidoidea</taxon>
        <taxon>Aphididae</taxon>
        <taxon>Macrosiphini</taxon>
        <taxon>Acyrthosiphon</taxon>
    </lineage>
</organism>
<feature type="domain" description="Transposable element P transposase-like GTP-binding insertion" evidence="2">
    <location>
        <begin position="72"/>
        <end position="171"/>
    </location>
</feature>